<dbReference type="PANTHER" id="PTHR38455:SF1">
    <property type="entry name" value="DUF951 DOMAIN-CONTAINING PROTEIN"/>
    <property type="match status" value="1"/>
</dbReference>
<reference evidence="2" key="3">
    <citation type="journal article" date="2018" name="BMC Genomics">
        <title>Whole genome sequencing and function prediction of 133 gut anaerobes isolated from chicken caecum in pure cultures.</title>
        <authorList>
            <person name="Medvecky M."/>
            <person name="Cejkova D."/>
            <person name="Polansky O."/>
            <person name="Karasova D."/>
            <person name="Kubasova T."/>
            <person name="Cizek A."/>
            <person name="Rychlik I."/>
        </authorList>
    </citation>
    <scope>NUCLEOTIDE SEQUENCE</scope>
    <source>
        <strain evidence="2">An175</strain>
    </source>
</reference>
<name>A0A174UFG9_9FIRM</name>
<evidence type="ECO:0000313" key="3">
    <source>
        <dbReference type="EMBL" id="RGE67816.1"/>
    </source>
</evidence>
<reference evidence="3 6" key="4">
    <citation type="submission" date="2018-08" db="EMBL/GenBank/DDBJ databases">
        <title>A genome reference for cultivated species of the human gut microbiota.</title>
        <authorList>
            <person name="Zou Y."/>
            <person name="Xue W."/>
            <person name="Luo G."/>
        </authorList>
    </citation>
    <scope>NUCLEOTIDE SEQUENCE [LARGE SCALE GENOMIC DNA]</scope>
    <source>
        <strain evidence="3 6">TF05-12AC</strain>
    </source>
</reference>
<evidence type="ECO:0000313" key="1">
    <source>
        <dbReference type="EMBL" id="CUQ17799.1"/>
    </source>
</evidence>
<organism evidence="1 4">
    <name type="scientific">Anaerotruncus colihominis</name>
    <dbReference type="NCBI Taxonomy" id="169435"/>
    <lineage>
        <taxon>Bacteria</taxon>
        <taxon>Bacillati</taxon>
        <taxon>Bacillota</taxon>
        <taxon>Clostridia</taxon>
        <taxon>Eubacteriales</taxon>
        <taxon>Oscillospiraceae</taxon>
        <taxon>Anaerotruncus</taxon>
    </lineage>
</organism>
<dbReference type="Proteomes" id="UP000095765">
    <property type="component" value="Unassembled WGS sequence"/>
</dbReference>
<dbReference type="GeneID" id="72464647"/>
<dbReference type="OrthoDB" id="9802710at2"/>
<dbReference type="AlphaFoldDB" id="A0A174UFG9"/>
<dbReference type="EMBL" id="NFKP01000019">
    <property type="protein sequence ID" value="OUP68331.1"/>
    <property type="molecule type" value="Genomic_DNA"/>
</dbReference>
<protein>
    <submittedName>
        <fullName evidence="1">Bacterial protein of uncharacterized function (DUF951)</fullName>
    </submittedName>
    <submittedName>
        <fullName evidence="3">DUF951 domain-containing protein</fullName>
    </submittedName>
</protein>
<evidence type="ECO:0000313" key="2">
    <source>
        <dbReference type="EMBL" id="OUP68331.1"/>
    </source>
</evidence>
<dbReference type="Proteomes" id="UP000260828">
    <property type="component" value="Unassembled WGS sequence"/>
</dbReference>
<evidence type="ECO:0000313" key="5">
    <source>
        <dbReference type="Proteomes" id="UP000196386"/>
    </source>
</evidence>
<dbReference type="EMBL" id="CZBE01000033">
    <property type="protein sequence ID" value="CUQ17799.1"/>
    <property type="molecule type" value="Genomic_DNA"/>
</dbReference>
<reference evidence="1 4" key="1">
    <citation type="submission" date="2015-09" db="EMBL/GenBank/DDBJ databases">
        <authorList>
            <consortium name="Pathogen Informatics"/>
        </authorList>
    </citation>
    <scope>NUCLEOTIDE SEQUENCE [LARGE SCALE GENOMIC DNA]</scope>
    <source>
        <strain evidence="1 4">2789STDY5834939</strain>
    </source>
</reference>
<evidence type="ECO:0000313" key="4">
    <source>
        <dbReference type="Proteomes" id="UP000095765"/>
    </source>
</evidence>
<dbReference type="EMBL" id="QVME01000004">
    <property type="protein sequence ID" value="RGE67816.1"/>
    <property type="molecule type" value="Genomic_DNA"/>
</dbReference>
<gene>
    <name evidence="2" type="ORF">B5F11_13930</name>
    <name evidence="3" type="ORF">DXC40_10070</name>
    <name evidence="1" type="ORF">ERS852551_03431</name>
</gene>
<sequence length="73" mass="8402">MDIQIGDILIMKKPHPCGECRFTVGRVGMDFRIRCNGCGREVMVARAKVEKNIRRVMRGGEELDRSQLAKRRL</sequence>
<proteinExistence type="predicted"/>
<dbReference type="RefSeq" id="WP_006872997.1">
    <property type="nucleotide sequence ID" value="NZ_CABIWA010000001.1"/>
</dbReference>
<dbReference type="InterPro" id="IPR009296">
    <property type="entry name" value="DUF951"/>
</dbReference>
<dbReference type="Pfam" id="PF06107">
    <property type="entry name" value="DUF951"/>
    <property type="match status" value="1"/>
</dbReference>
<reference evidence="5" key="2">
    <citation type="submission" date="2017-04" db="EMBL/GenBank/DDBJ databases">
        <title>Function of individual gut microbiota members based on whole genome sequencing of pure cultures obtained from chicken caecum.</title>
        <authorList>
            <person name="Medvecky M."/>
            <person name="Cejkova D."/>
            <person name="Polansky O."/>
            <person name="Karasova D."/>
            <person name="Kubasova T."/>
            <person name="Cizek A."/>
            <person name="Rychlik I."/>
        </authorList>
    </citation>
    <scope>NUCLEOTIDE SEQUENCE [LARGE SCALE GENOMIC DNA]</scope>
    <source>
        <strain evidence="5">An175</strain>
    </source>
</reference>
<accession>A0A174UFG9</accession>
<evidence type="ECO:0000313" key="6">
    <source>
        <dbReference type="Proteomes" id="UP000260828"/>
    </source>
</evidence>
<dbReference type="PANTHER" id="PTHR38455">
    <property type="entry name" value="HYPOTHETICAL CYTOSOLIC PROTEIN"/>
    <property type="match status" value="1"/>
</dbReference>
<dbReference type="Proteomes" id="UP000196386">
    <property type="component" value="Unassembled WGS sequence"/>
</dbReference>